<feature type="domain" description="ABC transmembrane type-1" evidence="8">
    <location>
        <begin position="69"/>
        <end position="262"/>
    </location>
</feature>
<dbReference type="InterPro" id="IPR000515">
    <property type="entry name" value="MetI-like"/>
</dbReference>
<feature type="transmembrane region" description="Helical" evidence="7">
    <location>
        <begin position="181"/>
        <end position="203"/>
    </location>
</feature>
<feature type="transmembrane region" description="Helical" evidence="7">
    <location>
        <begin position="9"/>
        <end position="31"/>
    </location>
</feature>
<dbReference type="Proteomes" id="UP000653578">
    <property type="component" value="Unassembled WGS sequence"/>
</dbReference>
<keyword evidence="4 7" id="KW-0812">Transmembrane</keyword>
<evidence type="ECO:0000313" key="10">
    <source>
        <dbReference type="Proteomes" id="UP000653578"/>
    </source>
</evidence>
<keyword evidence="3" id="KW-1003">Cell membrane</keyword>
<proteinExistence type="inferred from homology"/>
<comment type="similarity">
    <text evidence="7">Belongs to the binding-protein-dependent transport system permease family.</text>
</comment>
<gene>
    <name evidence="9" type="ORF">GC096_25365</name>
</gene>
<keyword evidence="5 7" id="KW-1133">Transmembrane helix</keyword>
<keyword evidence="10" id="KW-1185">Reference proteome</keyword>
<dbReference type="Gene3D" id="1.10.3720.10">
    <property type="entry name" value="MetI-like"/>
    <property type="match status" value="1"/>
</dbReference>
<organism evidence="9 10">
    <name type="scientific">Paenibacillus plantarum</name>
    <dbReference type="NCBI Taxonomy" id="2654975"/>
    <lineage>
        <taxon>Bacteria</taxon>
        <taxon>Bacillati</taxon>
        <taxon>Bacillota</taxon>
        <taxon>Bacilli</taxon>
        <taxon>Bacillales</taxon>
        <taxon>Paenibacillaceae</taxon>
        <taxon>Paenibacillus</taxon>
    </lineage>
</organism>
<name>A0ABX1XFU1_9BACL</name>
<dbReference type="EMBL" id="WHNY01000067">
    <property type="protein sequence ID" value="NOU67378.1"/>
    <property type="molecule type" value="Genomic_DNA"/>
</dbReference>
<evidence type="ECO:0000259" key="8">
    <source>
        <dbReference type="PROSITE" id="PS50928"/>
    </source>
</evidence>
<feature type="transmembrane region" description="Helical" evidence="7">
    <location>
        <begin position="72"/>
        <end position="92"/>
    </location>
</feature>
<evidence type="ECO:0000256" key="2">
    <source>
        <dbReference type="ARBA" id="ARBA00022448"/>
    </source>
</evidence>
<evidence type="ECO:0000256" key="6">
    <source>
        <dbReference type="ARBA" id="ARBA00023136"/>
    </source>
</evidence>
<accession>A0ABX1XFU1</accession>
<dbReference type="Pfam" id="PF00528">
    <property type="entry name" value="BPD_transp_1"/>
    <property type="match status" value="1"/>
</dbReference>
<evidence type="ECO:0000256" key="7">
    <source>
        <dbReference type="RuleBase" id="RU363032"/>
    </source>
</evidence>
<evidence type="ECO:0000256" key="3">
    <source>
        <dbReference type="ARBA" id="ARBA00022475"/>
    </source>
</evidence>
<evidence type="ECO:0000256" key="4">
    <source>
        <dbReference type="ARBA" id="ARBA00022692"/>
    </source>
</evidence>
<evidence type="ECO:0000313" key="9">
    <source>
        <dbReference type="EMBL" id="NOU67378.1"/>
    </source>
</evidence>
<comment type="subcellular location">
    <subcellularLocation>
        <location evidence="1 7">Cell membrane</location>
        <topology evidence="1 7">Multi-pass membrane protein</topology>
    </subcellularLocation>
</comment>
<keyword evidence="2 7" id="KW-0813">Transport</keyword>
<sequence>MKMKTVIDVFWRGILVIWSLSIILPLFWIVYESLKTNQEFFQNIWSFPEKLQWHNYRQAWVSMDFNRVILNTLYYVGTSLIIGTFLTVLNAYALTRVEFKGRKFLWATILISLFLPGINALVPQYVLMRELHLTNSLTGLIILDSLGESVFFLMLMSGFMQSLPKELEEGAFMDGASLFQVFRKIILPLSMPGIVTIAIFKFIGLYNNFLAPFIYLGSEEKYTIGVSMYFANQRMQYSSDWVTLFAGVIIAMVPPTILFIFFQRKVMEGATLGSVKG</sequence>
<reference evidence="9 10" key="1">
    <citation type="submission" date="2019-10" db="EMBL/GenBank/DDBJ databases">
        <title>Description of Paenibacillus humi sp. nov.</title>
        <authorList>
            <person name="Carlier A."/>
            <person name="Qi S."/>
        </authorList>
    </citation>
    <scope>NUCLEOTIDE SEQUENCE [LARGE SCALE GENOMIC DNA]</scope>
    <source>
        <strain evidence="9 10">LMG 31461</strain>
    </source>
</reference>
<comment type="caution">
    <text evidence="9">The sequence shown here is derived from an EMBL/GenBank/DDBJ whole genome shotgun (WGS) entry which is preliminary data.</text>
</comment>
<dbReference type="CDD" id="cd06261">
    <property type="entry name" value="TM_PBP2"/>
    <property type="match status" value="1"/>
</dbReference>
<dbReference type="InterPro" id="IPR035906">
    <property type="entry name" value="MetI-like_sf"/>
</dbReference>
<protein>
    <submittedName>
        <fullName evidence="9">ABC transporter permease subunit</fullName>
    </submittedName>
</protein>
<dbReference type="PROSITE" id="PS50928">
    <property type="entry name" value="ABC_TM1"/>
    <property type="match status" value="1"/>
</dbReference>
<keyword evidence="6 7" id="KW-0472">Membrane</keyword>
<feature type="transmembrane region" description="Helical" evidence="7">
    <location>
        <begin position="139"/>
        <end position="160"/>
    </location>
</feature>
<dbReference type="PANTHER" id="PTHR43744">
    <property type="entry name" value="ABC TRANSPORTER PERMEASE PROTEIN MG189-RELATED-RELATED"/>
    <property type="match status" value="1"/>
</dbReference>
<feature type="transmembrane region" description="Helical" evidence="7">
    <location>
        <begin position="241"/>
        <end position="262"/>
    </location>
</feature>
<evidence type="ECO:0000256" key="5">
    <source>
        <dbReference type="ARBA" id="ARBA00022989"/>
    </source>
</evidence>
<evidence type="ECO:0000256" key="1">
    <source>
        <dbReference type="ARBA" id="ARBA00004651"/>
    </source>
</evidence>
<dbReference type="SUPFAM" id="SSF161098">
    <property type="entry name" value="MetI-like"/>
    <property type="match status" value="1"/>
</dbReference>
<feature type="transmembrane region" description="Helical" evidence="7">
    <location>
        <begin position="104"/>
        <end position="127"/>
    </location>
</feature>
<dbReference type="PANTHER" id="PTHR43744:SF8">
    <property type="entry name" value="SN-GLYCEROL-3-PHOSPHATE TRANSPORT SYSTEM PERMEASE PROTEIN UGPE"/>
    <property type="match status" value="1"/>
</dbReference>